<dbReference type="PANTHER" id="PTHR35787:SF1">
    <property type="entry name" value="GLYCEROL UPTAKE OPERON ANTITERMINATOR REGULATORY PROTEIN"/>
    <property type="match status" value="1"/>
</dbReference>
<dbReference type="EMBL" id="CP010978">
    <property type="protein sequence ID" value="AJQ26217.1"/>
    <property type="molecule type" value="Genomic_DNA"/>
</dbReference>
<sequence>MTMDVLKFLASGPVIPSARSMEDFKIALTHTVSPSVVLLFGDINTLPTLISQANEYKKRIVLHLDLFDGIGKDKAGIKFLARLGIHAIITTKSHLCRFARDEGMIVVQRLFLMDSDSLRTGLNLVRNFKPDAIEILPGSVPESAVQELVRETGLPILAGGLIRTKEDVNHAIERGISAVSTSRRDLWDDIMVNDK</sequence>
<evidence type="ECO:0000313" key="2">
    <source>
        <dbReference type="Proteomes" id="UP000005361"/>
    </source>
</evidence>
<gene>
    <name evidence="1" type="ORF">JBW_00865</name>
</gene>
<dbReference type="GO" id="GO:0006071">
    <property type="term" value="P:glycerol metabolic process"/>
    <property type="evidence" value="ECO:0007669"/>
    <property type="project" value="InterPro"/>
</dbReference>
<dbReference type="OrthoDB" id="9799580at2"/>
<dbReference type="STRING" id="1192197.JBW_00865"/>
<dbReference type="HOGENOM" id="CLU_111516_0_1_9"/>
<dbReference type="PIRSF" id="PIRSF016897">
    <property type="entry name" value="GlpP"/>
    <property type="match status" value="1"/>
</dbReference>
<dbReference type="GO" id="GO:0006355">
    <property type="term" value="P:regulation of DNA-templated transcription"/>
    <property type="evidence" value="ECO:0007669"/>
    <property type="project" value="InterPro"/>
</dbReference>
<protein>
    <submittedName>
        <fullName evidence="1">Glycerol-3-phosphate responsive antiterminator, GlpP</fullName>
    </submittedName>
</protein>
<organism evidence="1 2">
    <name type="scientific">Pelosinus fermentans JBW45</name>
    <dbReference type="NCBI Taxonomy" id="1192197"/>
    <lineage>
        <taxon>Bacteria</taxon>
        <taxon>Bacillati</taxon>
        <taxon>Bacillota</taxon>
        <taxon>Negativicutes</taxon>
        <taxon>Selenomonadales</taxon>
        <taxon>Sporomusaceae</taxon>
        <taxon>Pelosinus</taxon>
    </lineage>
</organism>
<reference evidence="2" key="2">
    <citation type="submission" date="2015-02" db="EMBL/GenBank/DDBJ databases">
        <title>Complete Genome Sequence of Pelosinus fermentans JBW45.</title>
        <authorList>
            <person name="De Leon K.B."/>
            <person name="Utturkar S.M."/>
            <person name="Camilleri L.B."/>
            <person name="Arkin A.P."/>
            <person name="Fields M.W."/>
            <person name="Brown S.D."/>
            <person name="Wall J.D."/>
        </authorList>
    </citation>
    <scope>NUCLEOTIDE SEQUENCE [LARGE SCALE GENOMIC DNA]</scope>
    <source>
        <strain evidence="2">JBW45</strain>
    </source>
</reference>
<dbReference type="KEGG" id="pft:JBW_00865"/>
<dbReference type="PANTHER" id="PTHR35787">
    <property type="entry name" value="GLYCEROL UPTAKE OPERON ANTITERMINATOR REGULATORY PROTEIN"/>
    <property type="match status" value="1"/>
</dbReference>
<accession>I8TYR7</accession>
<evidence type="ECO:0000313" key="1">
    <source>
        <dbReference type="EMBL" id="AJQ26217.1"/>
    </source>
</evidence>
<dbReference type="AlphaFoldDB" id="I8TYR7"/>
<dbReference type="SUPFAM" id="SSF110391">
    <property type="entry name" value="GlpP-like"/>
    <property type="match status" value="1"/>
</dbReference>
<dbReference type="Gene3D" id="3.20.20.70">
    <property type="entry name" value="Aldolase class I"/>
    <property type="match status" value="1"/>
</dbReference>
<reference evidence="1 2" key="1">
    <citation type="journal article" date="2015" name="Genome Announc.">
        <title>Complete Genome Sequence of Pelosinus fermentans JBW45, a Member of a Remarkably Competitive Group of Negativicutes in the Firmicutes Phylum.</title>
        <authorList>
            <person name="De Leon K.B."/>
            <person name="Utturkar S.M."/>
            <person name="Camilleri L.B."/>
            <person name="Elias D.A."/>
            <person name="Arkin A.P."/>
            <person name="Fields M.W."/>
            <person name="Brown S.D."/>
            <person name="Wall J.D."/>
        </authorList>
    </citation>
    <scope>NUCLEOTIDE SEQUENCE [LARGE SCALE GENOMIC DNA]</scope>
    <source>
        <strain evidence="1 2">JBW45</strain>
    </source>
</reference>
<dbReference type="Pfam" id="PF04309">
    <property type="entry name" value="G3P_antiterm"/>
    <property type="match status" value="1"/>
</dbReference>
<dbReference type="Proteomes" id="UP000005361">
    <property type="component" value="Chromosome"/>
</dbReference>
<dbReference type="RefSeq" id="WP_007954584.1">
    <property type="nucleotide sequence ID" value="NZ_CP010978.1"/>
</dbReference>
<dbReference type="InterPro" id="IPR013785">
    <property type="entry name" value="Aldolase_TIM"/>
</dbReference>
<dbReference type="InterPro" id="IPR006699">
    <property type="entry name" value="GlpP"/>
</dbReference>
<name>I8TYR7_9FIRM</name>
<proteinExistence type="predicted"/>